<dbReference type="EMBL" id="LJZX01000048">
    <property type="protein sequence ID" value="PKQ75232.1"/>
    <property type="molecule type" value="Genomic_DNA"/>
</dbReference>
<dbReference type="AlphaFoldDB" id="A0A2N3ITK4"/>
<dbReference type="InterPro" id="IPR007569">
    <property type="entry name" value="DUF559"/>
</dbReference>
<dbReference type="Proteomes" id="UP000233526">
    <property type="component" value="Unassembled WGS sequence"/>
</dbReference>
<dbReference type="RefSeq" id="WP_101319493.1">
    <property type="nucleotide sequence ID" value="NZ_CAWNSS010000048.1"/>
</dbReference>
<evidence type="ECO:0000313" key="3">
    <source>
        <dbReference type="Proteomes" id="UP000233526"/>
    </source>
</evidence>
<feature type="domain" description="DUF559" evidence="1">
    <location>
        <begin position="3"/>
        <end position="108"/>
    </location>
</feature>
<dbReference type="PANTHER" id="PTHR38590">
    <property type="entry name" value="BLL0828 PROTEIN"/>
    <property type="match status" value="1"/>
</dbReference>
<dbReference type="GO" id="GO:0032259">
    <property type="term" value="P:methylation"/>
    <property type="evidence" value="ECO:0007669"/>
    <property type="project" value="UniProtKB-KW"/>
</dbReference>
<dbReference type="GO" id="GO:0008168">
    <property type="term" value="F:methyltransferase activity"/>
    <property type="evidence" value="ECO:0007669"/>
    <property type="project" value="UniProtKB-KW"/>
</dbReference>
<proteinExistence type="predicted"/>
<keyword evidence="2" id="KW-0808">Transferase</keyword>
<dbReference type="PANTHER" id="PTHR38590:SF1">
    <property type="entry name" value="BLL0828 PROTEIN"/>
    <property type="match status" value="1"/>
</dbReference>
<dbReference type="CDD" id="cd01038">
    <property type="entry name" value="Endonuclease_DUF559"/>
    <property type="match status" value="1"/>
</dbReference>
<comment type="caution">
    <text evidence="2">The sequence shown here is derived from an EMBL/GenBank/DDBJ whole genome shotgun (WGS) entry which is preliminary data.</text>
</comment>
<name>A0A2N3ITK4_AERSO</name>
<dbReference type="InterPro" id="IPR047216">
    <property type="entry name" value="Endonuclease_DUF559_bact"/>
</dbReference>
<organism evidence="2 3">
    <name type="scientific">Aeromonas sobria</name>
    <dbReference type="NCBI Taxonomy" id="646"/>
    <lineage>
        <taxon>Bacteria</taxon>
        <taxon>Pseudomonadati</taxon>
        <taxon>Pseudomonadota</taxon>
        <taxon>Gammaproteobacteria</taxon>
        <taxon>Aeromonadales</taxon>
        <taxon>Aeromonadaceae</taxon>
        <taxon>Aeromonas</taxon>
    </lineage>
</organism>
<accession>A0A2N3ITK4</accession>
<evidence type="ECO:0000313" key="2">
    <source>
        <dbReference type="EMBL" id="PKQ75232.1"/>
    </source>
</evidence>
<keyword evidence="2" id="KW-0489">Methyltransferase</keyword>
<dbReference type="Gene3D" id="3.40.960.10">
    <property type="entry name" value="VSR Endonuclease"/>
    <property type="match status" value="1"/>
</dbReference>
<dbReference type="SUPFAM" id="SSF52980">
    <property type="entry name" value="Restriction endonuclease-like"/>
    <property type="match status" value="1"/>
</dbReference>
<reference evidence="2 3" key="1">
    <citation type="journal article" date="2017" name="Front. Microbiol.">
        <title>Strong Genomic and Phenotypic Heterogeneity in the Aeromonas sobria Species Complex.</title>
        <authorList>
            <person name="Gauthier J."/>
            <person name="Vincent A.T."/>
            <person name="Charette S.J."/>
            <person name="Derome N."/>
        </authorList>
    </citation>
    <scope>NUCLEOTIDE SEQUENCE [LARGE SCALE GENOMIC DNA]</scope>
    <source>
        <strain evidence="2 3">JF2635</strain>
    </source>
</reference>
<dbReference type="Pfam" id="PF04480">
    <property type="entry name" value="DUF559"/>
    <property type="match status" value="1"/>
</dbReference>
<protein>
    <submittedName>
        <fullName evidence="2">DNA (Cytosine-5-)-methyltransferase</fullName>
    </submittedName>
</protein>
<dbReference type="InterPro" id="IPR011335">
    <property type="entry name" value="Restrct_endonuc-II-like"/>
</dbReference>
<evidence type="ECO:0000259" key="1">
    <source>
        <dbReference type="Pfam" id="PF04480"/>
    </source>
</evidence>
<sequence length="114" mass="13346">MESNHFAKRLRRDATLAEQKLWQQLRNRRLAGVKFRRQMPIGPYVVDFICLEQGLVIEVDGSQHGEQVNQIHDEARTAYLNQQGFRVIRVWNNDVLGRMKTVLDFIRLSLPSVD</sequence>
<gene>
    <name evidence="2" type="ORF">AOX56_19880</name>
</gene>